<dbReference type="RefSeq" id="WP_089830193.1">
    <property type="nucleotide sequence ID" value="NZ_BJWI01000004.1"/>
</dbReference>
<dbReference type="Pfam" id="PF01301">
    <property type="entry name" value="Glyco_hydro_35"/>
    <property type="match status" value="1"/>
</dbReference>
<proteinExistence type="inferred from homology"/>
<dbReference type="Gene3D" id="3.20.20.80">
    <property type="entry name" value="Glycosidases"/>
    <property type="match status" value="1"/>
</dbReference>
<evidence type="ECO:0000313" key="5">
    <source>
        <dbReference type="EMBL" id="GEM01025.1"/>
    </source>
</evidence>
<evidence type="ECO:0000256" key="2">
    <source>
        <dbReference type="RuleBase" id="RU003679"/>
    </source>
</evidence>
<dbReference type="GO" id="GO:0005975">
    <property type="term" value="P:carbohydrate metabolic process"/>
    <property type="evidence" value="ECO:0007669"/>
    <property type="project" value="InterPro"/>
</dbReference>
<dbReference type="AlphaFoldDB" id="A0A1I5M5K3"/>
<evidence type="ECO:0000313" key="6">
    <source>
        <dbReference type="EMBL" id="SFP04918.1"/>
    </source>
</evidence>
<comment type="similarity">
    <text evidence="1 2">Belongs to the glycosyl hydrolase 35 family.</text>
</comment>
<name>A0A1I5M5K3_9BACI</name>
<feature type="domain" description="Glycoside hydrolase 35 catalytic" evidence="3">
    <location>
        <begin position="8"/>
        <end position="191"/>
    </location>
</feature>
<dbReference type="InterPro" id="IPR054746">
    <property type="entry name" value="GLMA-like_second"/>
</dbReference>
<reference evidence="6 7" key="1">
    <citation type="submission" date="2016-10" db="EMBL/GenBank/DDBJ databases">
        <authorList>
            <person name="de Groot N.N."/>
        </authorList>
    </citation>
    <scope>NUCLEOTIDE SEQUENCE [LARGE SCALE GENOMIC DNA]</scope>
    <source>
        <strain evidence="6 7">DSM 17073</strain>
    </source>
</reference>
<keyword evidence="8" id="KW-1185">Reference proteome</keyword>
<feature type="domain" description="GLMA-like second" evidence="4">
    <location>
        <begin position="472"/>
        <end position="598"/>
    </location>
</feature>
<dbReference type="PRINTS" id="PR00742">
    <property type="entry name" value="GLHYDRLASE35"/>
</dbReference>
<dbReference type="SUPFAM" id="SSF51445">
    <property type="entry name" value="(Trans)glycosidases"/>
    <property type="match status" value="1"/>
</dbReference>
<dbReference type="Proteomes" id="UP000242243">
    <property type="component" value="Unassembled WGS sequence"/>
</dbReference>
<dbReference type="EMBL" id="BJWI01000004">
    <property type="protein sequence ID" value="GEM01025.1"/>
    <property type="molecule type" value="Genomic_DNA"/>
</dbReference>
<accession>A0A1I5M5K3</accession>
<organism evidence="6 7">
    <name type="scientific">Halolactibacillus halophilus</name>
    <dbReference type="NCBI Taxonomy" id="306540"/>
    <lineage>
        <taxon>Bacteria</taxon>
        <taxon>Bacillati</taxon>
        <taxon>Bacillota</taxon>
        <taxon>Bacilli</taxon>
        <taxon>Bacillales</taxon>
        <taxon>Bacillaceae</taxon>
        <taxon>Halolactibacillus</taxon>
    </lineage>
</organism>
<dbReference type="Proteomes" id="UP000321547">
    <property type="component" value="Unassembled WGS sequence"/>
</dbReference>
<evidence type="ECO:0000313" key="7">
    <source>
        <dbReference type="Proteomes" id="UP000242243"/>
    </source>
</evidence>
<evidence type="ECO:0000259" key="4">
    <source>
        <dbReference type="Pfam" id="PF22369"/>
    </source>
</evidence>
<keyword evidence="5" id="KW-0378">Hydrolase</keyword>
<dbReference type="Gene3D" id="3.40.50.880">
    <property type="match status" value="1"/>
</dbReference>
<dbReference type="InterPro" id="IPR017853">
    <property type="entry name" value="GH"/>
</dbReference>
<dbReference type="GO" id="GO:0004553">
    <property type="term" value="F:hydrolase activity, hydrolyzing O-glycosyl compounds"/>
    <property type="evidence" value="ECO:0007669"/>
    <property type="project" value="InterPro"/>
</dbReference>
<evidence type="ECO:0000313" key="8">
    <source>
        <dbReference type="Proteomes" id="UP000321547"/>
    </source>
</evidence>
<evidence type="ECO:0000259" key="3">
    <source>
        <dbReference type="Pfam" id="PF01301"/>
    </source>
</evidence>
<dbReference type="Pfam" id="PF22369">
    <property type="entry name" value="GLMA_2nd"/>
    <property type="match status" value="1"/>
</dbReference>
<dbReference type="InterPro" id="IPR029062">
    <property type="entry name" value="Class_I_gatase-like"/>
</dbReference>
<dbReference type="InterPro" id="IPR001944">
    <property type="entry name" value="Glycoside_Hdrlase_35"/>
</dbReference>
<dbReference type="EMBL" id="FOXC01000004">
    <property type="protein sequence ID" value="SFP04918.1"/>
    <property type="molecule type" value="Genomic_DNA"/>
</dbReference>
<gene>
    <name evidence="5" type="ORF">HHA03_05570</name>
    <name evidence="6" type="ORF">SAMN05421839_10443</name>
</gene>
<dbReference type="InterPro" id="IPR031330">
    <property type="entry name" value="Gly_Hdrlase_35_cat"/>
</dbReference>
<sequence>MIEIKQKQIIIDGKPELLMIGEIHYFRIPRDQWENRLEQLKESGCNAVSSYIPWVVHEEFYEDIDLDGRQFPEHDLAAFIDLAKEHNLYFFVRPGPFIMAEMKNDGIPYWLYEKYPEVTPITWNGNQATTVTVDYLAPNFLKEVKRWYEAVFKVVVPRLHDHGGNVIAIQLDNEIGMLSWVSNNPDLTDQMLEQFKRYLNQSYDKQTLLKRYPFIDDAFDQFKQEIRAPKNVNPLDLHKDLGYYMRQRFSEYVRVLRAFAESCGVSGVPFMVNIHGTGGGRALTYPIGISQLYESYTQDTGYISGSDHYFGNLDMTTFQDLYLINGMMDAVHSEDQPLTSAEFNCGDGNFGETLTGRYDPSAADLKTRMSIAQGNRLLNYYLMAGGYNRQLQRPTADGNNRIATTGERHGFAAPISPEGEKNYTFDRMATSIKRMLAVKDKLAVMNEEHDDLHFAFIPDYYMTEYHYPDSESERAFIGNLTSNRAHASWELLARSMLLAGYRFTGIDIQNKPLDVKNVGVLVVPSAKYMSRDIQEKLVDFTAEGGRVLLYGELPQYDMEGNSCTQLIQALGVTYEKDYEANQQFYLSVRRVDDVKQKELRTYFAQGFTLNGQTPLIKIIGTEHYAGFKTKIKKGAITVLTTPYKTDLDFYRSMLADLGVKPGLTHDYDNHGLFTTSVRNRDERFIHLLNLEGYAKTCHVLEREKMLFDGELLNLAGYEGVMLPVEINIDETTCLHYSTCEIISYDSQHVTFDTKSKNIKLKITTTNKVSTSTEMEKQQTDNVYIFTLKNNHHAEILTVYFE</sequence>
<reference evidence="5 8" key="2">
    <citation type="submission" date="2019-07" db="EMBL/GenBank/DDBJ databases">
        <title>Whole genome shotgun sequence of Halolactibacillus halophilus NBRC 100868.</title>
        <authorList>
            <person name="Hosoyama A."/>
            <person name="Uohara A."/>
            <person name="Ohji S."/>
            <person name="Ichikawa N."/>
        </authorList>
    </citation>
    <scope>NUCLEOTIDE SEQUENCE [LARGE SCALE GENOMIC DNA]</scope>
    <source>
        <strain evidence="5 8">NBRC 100868</strain>
    </source>
</reference>
<dbReference type="STRING" id="306540.SAMN05421839_10443"/>
<evidence type="ECO:0000256" key="1">
    <source>
        <dbReference type="ARBA" id="ARBA00009809"/>
    </source>
</evidence>
<dbReference type="PANTHER" id="PTHR23421">
    <property type="entry name" value="BETA-GALACTOSIDASE RELATED"/>
    <property type="match status" value="1"/>
</dbReference>
<dbReference type="OrthoDB" id="9813184at2"/>
<protein>
    <submittedName>
        <fullName evidence="6">Beta-galactosidase</fullName>
    </submittedName>
    <submittedName>
        <fullName evidence="5">Glycoside hydrolase</fullName>
    </submittedName>
</protein>